<dbReference type="InterPro" id="IPR020818">
    <property type="entry name" value="Chaperonin_GroES"/>
</dbReference>
<evidence type="ECO:0000313" key="4">
    <source>
        <dbReference type="Proteomes" id="UP001596405"/>
    </source>
</evidence>
<name>A0ABW2DGQ0_9BACT</name>
<accession>A0ABW2DGQ0</accession>
<dbReference type="InterPro" id="IPR037124">
    <property type="entry name" value="Chaperonin_GroES_sf"/>
</dbReference>
<evidence type="ECO:0000313" key="3">
    <source>
        <dbReference type="EMBL" id="MFC6996966.1"/>
    </source>
</evidence>
<gene>
    <name evidence="3" type="ORF">ACFQHR_04980</name>
</gene>
<reference evidence="4" key="1">
    <citation type="journal article" date="2019" name="Int. J. Syst. Evol. Microbiol.">
        <title>The Global Catalogue of Microorganisms (GCM) 10K type strain sequencing project: providing services to taxonomists for standard genome sequencing and annotation.</title>
        <authorList>
            <consortium name="The Broad Institute Genomics Platform"/>
            <consortium name="The Broad Institute Genome Sequencing Center for Infectious Disease"/>
            <person name="Wu L."/>
            <person name="Ma J."/>
        </authorList>
    </citation>
    <scope>NUCLEOTIDE SEQUENCE [LARGE SCALE GENOMIC DNA]</scope>
    <source>
        <strain evidence="4">CGMCC 4.7393</strain>
    </source>
</reference>
<sequence>MPKNRETPQSKLQKLIVVGDRLLIKPKSQKEQTKSGLFLPPGVQEKEKVQEGYVMKVGPGYPIPADYGLDDEIWNAEEKESVRYIPLQAHEGDLAIYLQRDAIEINYLGEKYFIVSQSAVLLLEREED</sequence>
<dbReference type="RefSeq" id="WP_066623255.1">
    <property type="nucleotide sequence ID" value="NZ_JBHSYQ010000003.1"/>
</dbReference>
<dbReference type="SUPFAM" id="SSF50129">
    <property type="entry name" value="GroES-like"/>
    <property type="match status" value="1"/>
</dbReference>
<dbReference type="Pfam" id="PF00166">
    <property type="entry name" value="Cpn10"/>
    <property type="match status" value="1"/>
</dbReference>
<comment type="similarity">
    <text evidence="1">Belongs to the GroES chaperonin family.</text>
</comment>
<keyword evidence="2" id="KW-0143">Chaperone</keyword>
<dbReference type="EMBL" id="JBHSYQ010000003">
    <property type="protein sequence ID" value="MFC6996966.1"/>
    <property type="molecule type" value="Genomic_DNA"/>
</dbReference>
<keyword evidence="4" id="KW-1185">Reference proteome</keyword>
<evidence type="ECO:0000256" key="1">
    <source>
        <dbReference type="ARBA" id="ARBA00006975"/>
    </source>
</evidence>
<comment type="caution">
    <text evidence="3">The sequence shown here is derived from an EMBL/GenBank/DDBJ whole genome shotgun (WGS) entry which is preliminary data.</text>
</comment>
<proteinExistence type="inferred from homology"/>
<protein>
    <submittedName>
        <fullName evidence="3">Co-chaperone GroES family protein</fullName>
    </submittedName>
</protein>
<dbReference type="Proteomes" id="UP001596405">
    <property type="component" value="Unassembled WGS sequence"/>
</dbReference>
<dbReference type="Gene3D" id="2.30.33.40">
    <property type="entry name" value="GroES chaperonin"/>
    <property type="match status" value="1"/>
</dbReference>
<dbReference type="SMART" id="SM00883">
    <property type="entry name" value="Cpn10"/>
    <property type="match status" value="1"/>
</dbReference>
<dbReference type="InterPro" id="IPR011032">
    <property type="entry name" value="GroES-like_sf"/>
</dbReference>
<evidence type="ECO:0000256" key="2">
    <source>
        <dbReference type="ARBA" id="ARBA00023186"/>
    </source>
</evidence>
<dbReference type="CDD" id="cd00320">
    <property type="entry name" value="cpn10"/>
    <property type="match status" value="1"/>
</dbReference>
<organism evidence="3 4">
    <name type="scientific">Rufibacter roseus</name>
    <dbReference type="NCBI Taxonomy" id="1567108"/>
    <lineage>
        <taxon>Bacteria</taxon>
        <taxon>Pseudomonadati</taxon>
        <taxon>Bacteroidota</taxon>
        <taxon>Cytophagia</taxon>
        <taxon>Cytophagales</taxon>
        <taxon>Hymenobacteraceae</taxon>
        <taxon>Rufibacter</taxon>
    </lineage>
</organism>